<dbReference type="GO" id="GO:0006071">
    <property type="term" value="P:glycerol metabolic process"/>
    <property type="evidence" value="ECO:0007669"/>
    <property type="project" value="InterPro"/>
</dbReference>
<name>A0A4Q1L171_9CELL</name>
<dbReference type="Gene3D" id="1.25.40.340">
    <property type="match status" value="1"/>
</dbReference>
<feature type="domain" description="DhaL" evidence="2">
    <location>
        <begin position="59"/>
        <end position="253"/>
    </location>
</feature>
<comment type="caution">
    <text evidence="4">The sequence shown here is derived from an EMBL/GenBank/DDBJ whole genome shotgun (WGS) entry which is preliminary data.</text>
</comment>
<dbReference type="Pfam" id="PF02734">
    <property type="entry name" value="Dak2"/>
    <property type="match status" value="1"/>
</dbReference>
<dbReference type="InterPro" id="IPR048394">
    <property type="entry name" value="FakA-like_M"/>
</dbReference>
<dbReference type="OrthoDB" id="9760324at2"/>
<sequence length="627" mass="63100">MAAPHPKPTRERAWCSARGGLRWSGKYRRLSGGSAPSCARPRRRSPTSVTDGTEHIEPAVVREWVAETVRTLGQARARIDRANVFPVADADTGTNLFLTVTEGARTVGEVPDGAPVDAVLLAFARGALIGARGNSGVILSEFLRGFAGATTVADEPVGSLRVATRLEAAARSSSAAVAVPVAGTILTAADGAAVAARVAADAGAGLSGVVLAARTGAHDAMLRSPRELDVLSRAGVLDAGAFGLVLVLDALCRALGAVADDVADLADTADLTCTTDTTELAVLADLGAPDAAGEGPGTDCPLSVADGTMSPMTSPLASGLAGAAPAEPVPVGIDGEFEVMLVVDGTDGTGAPAPSPPLADALRAALAQVGDSVVVVGEGVWQAHVHTDDPARAVQAARTAAGDARLRQVCVRHLATQVAARGLADDLHGHAVPTAEVPEHGVVAITSAPGLVPDLARSGAVVLLTTDQAPTPGEVLRVAVDTGARRVAVLPGSEVAADVAREAGGLVGPGAGDLRGLEVLDAPTDLHVVAALAAAALGSVDDVVALMRATLDDVRAVQVPADGAFVRPALEGLLRADDEVLTVLPGRRVDPVVIDVVAGIARQRVPGIEVVVLDSGRDHADLELGAE</sequence>
<dbReference type="InterPro" id="IPR004007">
    <property type="entry name" value="DhaL_dom"/>
</dbReference>
<dbReference type="PANTHER" id="PTHR33434">
    <property type="entry name" value="DEGV DOMAIN-CONTAINING PROTEIN DR_1986-RELATED"/>
    <property type="match status" value="1"/>
</dbReference>
<proteinExistence type="predicted"/>
<organism evidence="4 5">
    <name type="scientific">Oerskovia turbata</name>
    <dbReference type="NCBI Taxonomy" id="1713"/>
    <lineage>
        <taxon>Bacteria</taxon>
        <taxon>Bacillati</taxon>
        <taxon>Actinomycetota</taxon>
        <taxon>Actinomycetes</taxon>
        <taxon>Micrococcales</taxon>
        <taxon>Cellulomonadaceae</taxon>
        <taxon>Oerskovia</taxon>
    </lineage>
</organism>
<dbReference type="Proteomes" id="UP000290517">
    <property type="component" value="Unassembled WGS sequence"/>
</dbReference>
<reference evidence="5 6" key="1">
    <citation type="submission" date="2019-01" db="EMBL/GenBank/DDBJ databases">
        <title>Oerskovia turbata Genome sequencing and assembly.</title>
        <authorList>
            <person name="Dou T."/>
        </authorList>
    </citation>
    <scope>NUCLEOTIDE SEQUENCE [LARGE SCALE GENOMIC DNA]</scope>
    <source>
        <strain evidence="4 5">JCM12123</strain>
        <strain evidence="3 6">JCM3160</strain>
    </source>
</reference>
<evidence type="ECO:0000259" key="2">
    <source>
        <dbReference type="PROSITE" id="PS51480"/>
    </source>
</evidence>
<evidence type="ECO:0000313" key="4">
    <source>
        <dbReference type="EMBL" id="RXR35945.1"/>
    </source>
</evidence>
<dbReference type="InterPro" id="IPR036117">
    <property type="entry name" value="DhaL_dom_sf"/>
</dbReference>
<dbReference type="InterPro" id="IPR033470">
    <property type="entry name" value="FakA-like_C"/>
</dbReference>
<evidence type="ECO:0000313" key="6">
    <source>
        <dbReference type="Proteomes" id="UP000290517"/>
    </source>
</evidence>
<dbReference type="STRING" id="1713.GCA_000718325_01306"/>
<dbReference type="SMART" id="SM01121">
    <property type="entry name" value="Dak1_2"/>
    <property type="match status" value="1"/>
</dbReference>
<dbReference type="SUPFAM" id="SSF101473">
    <property type="entry name" value="DhaL-like"/>
    <property type="match status" value="1"/>
</dbReference>
<dbReference type="AlphaFoldDB" id="A0A4Q1L171"/>
<dbReference type="InterPro" id="IPR050270">
    <property type="entry name" value="DegV_domain_contain"/>
</dbReference>
<protein>
    <submittedName>
        <fullName evidence="4">DAK2 domain-containing protein</fullName>
    </submittedName>
</protein>
<dbReference type="GO" id="GO:0004371">
    <property type="term" value="F:glycerone kinase activity"/>
    <property type="evidence" value="ECO:0007669"/>
    <property type="project" value="InterPro"/>
</dbReference>
<evidence type="ECO:0000313" key="5">
    <source>
        <dbReference type="Proteomes" id="UP000289805"/>
    </source>
</evidence>
<dbReference type="Proteomes" id="UP000289805">
    <property type="component" value="Unassembled WGS sequence"/>
</dbReference>
<dbReference type="EMBL" id="SDJR01000001">
    <property type="protein sequence ID" value="RXR28046.1"/>
    <property type="molecule type" value="Genomic_DNA"/>
</dbReference>
<dbReference type="SMART" id="SM01120">
    <property type="entry name" value="Dak2"/>
    <property type="match status" value="1"/>
</dbReference>
<dbReference type="EMBL" id="SDJQ01000006">
    <property type="protein sequence ID" value="RXR35945.1"/>
    <property type="molecule type" value="Genomic_DNA"/>
</dbReference>
<dbReference type="PROSITE" id="PS51480">
    <property type="entry name" value="DHAL"/>
    <property type="match status" value="1"/>
</dbReference>
<evidence type="ECO:0000313" key="3">
    <source>
        <dbReference type="EMBL" id="RXR28046.1"/>
    </source>
</evidence>
<evidence type="ECO:0000256" key="1">
    <source>
        <dbReference type="SAM" id="MobiDB-lite"/>
    </source>
</evidence>
<dbReference type="Pfam" id="PF21645">
    <property type="entry name" value="FakA-like_M"/>
    <property type="match status" value="1"/>
</dbReference>
<dbReference type="PANTHER" id="PTHR33434:SF4">
    <property type="entry name" value="PHOSPHATASE PROTEIN"/>
    <property type="match status" value="1"/>
</dbReference>
<gene>
    <name evidence="3" type="ORF">EQW73_01770</name>
    <name evidence="4" type="ORF">EQW78_03985</name>
</gene>
<accession>A0A4Q1L171</accession>
<keyword evidence="6" id="KW-1185">Reference proteome</keyword>
<feature type="region of interest" description="Disordered" evidence="1">
    <location>
        <begin position="29"/>
        <end position="52"/>
    </location>
</feature>